<feature type="domain" description="Pyrrolo-quinoline quinone repeat" evidence="2">
    <location>
        <begin position="126"/>
        <end position="364"/>
    </location>
</feature>
<gene>
    <name evidence="3" type="ORF">COO09_15315</name>
</gene>
<organism evidence="3 4">
    <name type="scientific">Rhizorhabdus dicambivorans</name>
    <dbReference type="NCBI Taxonomy" id="1850238"/>
    <lineage>
        <taxon>Bacteria</taxon>
        <taxon>Pseudomonadati</taxon>
        <taxon>Pseudomonadota</taxon>
        <taxon>Alphaproteobacteria</taxon>
        <taxon>Sphingomonadales</taxon>
        <taxon>Sphingomonadaceae</taxon>
        <taxon>Rhizorhabdus</taxon>
    </lineage>
</organism>
<protein>
    <submittedName>
        <fullName evidence="3">Pyrrolo-quinoline quinone</fullName>
    </submittedName>
</protein>
<reference evidence="3 4" key="1">
    <citation type="submission" date="2017-09" db="EMBL/GenBank/DDBJ databases">
        <title>The Catabolism of 3,6-Dichlorosalicylic acid is Initiated by the Cytochrome P450 Monooxygenase DsmABC in Rhizorhabdus dicambivorans Ndbn-20.</title>
        <authorList>
            <person name="Na L."/>
        </authorList>
    </citation>
    <scope>NUCLEOTIDE SEQUENCE [LARGE SCALE GENOMIC DNA]</scope>
    <source>
        <strain evidence="3 4">Ndbn-20m</strain>
    </source>
</reference>
<evidence type="ECO:0000313" key="4">
    <source>
        <dbReference type="Proteomes" id="UP000218934"/>
    </source>
</evidence>
<dbReference type="Gene3D" id="2.130.10.10">
    <property type="entry name" value="YVTN repeat-like/Quinoprotein amine dehydrogenase"/>
    <property type="match status" value="1"/>
</dbReference>
<dbReference type="AlphaFoldDB" id="A0A2A4FUQ7"/>
<dbReference type="Proteomes" id="UP000218934">
    <property type="component" value="Unassembled WGS sequence"/>
</dbReference>
<dbReference type="RefSeq" id="WP_066967996.1">
    <property type="nucleotide sequence ID" value="NZ_CP023449.1"/>
</dbReference>
<dbReference type="InterPro" id="IPR011047">
    <property type="entry name" value="Quinoprotein_ADH-like_sf"/>
</dbReference>
<evidence type="ECO:0000256" key="1">
    <source>
        <dbReference type="SAM" id="SignalP"/>
    </source>
</evidence>
<dbReference type="InterPro" id="IPR018391">
    <property type="entry name" value="PQQ_b-propeller_rpt"/>
</dbReference>
<comment type="caution">
    <text evidence="3">The sequence shown here is derived from an EMBL/GenBank/DDBJ whole genome shotgun (WGS) entry which is preliminary data.</text>
</comment>
<dbReference type="KEGG" id="rdi:CMV14_03070"/>
<feature type="chain" id="PRO_5011997409" evidence="1">
    <location>
        <begin position="21"/>
        <end position="444"/>
    </location>
</feature>
<feature type="signal peptide" evidence="1">
    <location>
        <begin position="1"/>
        <end position="20"/>
    </location>
</feature>
<dbReference type="PROSITE" id="PS51257">
    <property type="entry name" value="PROKAR_LIPOPROTEIN"/>
    <property type="match status" value="1"/>
</dbReference>
<dbReference type="PANTHER" id="PTHR34512">
    <property type="entry name" value="CELL SURFACE PROTEIN"/>
    <property type="match status" value="1"/>
</dbReference>
<sequence length="444" mass="46367">MNRKLFALAGALALSTMLSGCGIFGGGEGKKPKTPVLGQRIAVLTAETGVEVDPSLEVVPVTVPAEQVNPEWSQPGGNAAKSMGHLALGQQLGVAWDRKIAGSDSKKRLGAGPVVGGGRVYVMDVNATIHAFDLRSGAPAWTATLGDKDGNKSSLFGGGVSFANGKVYATNGVGDAAAFDAGTGSQLWKVRPGGPLRGAPSIGNDAIYVMSQDNQLFALKDSNGEQIWTASGSLENAAVFGVAAPAIGQGTVVAGFSSGELSAYRYENGRPVWNDSLSRTSISTSVASLVDIDASPVIDQGRAYAIGQGGRMVAMDILTGQRLWEINLAGIETPWVAGEWVFAVTDDAKIVCIARNSGRIRWQTQLTRYKDAKKRNKPIGWSGPVLAGGRLIIVNTLGQIVNIGLEDGKIGTITKLGDTIYQAPIVADNTLLVMTDKGKLVAYR</sequence>
<accession>A0A2A4FUQ7</accession>
<dbReference type="InterPro" id="IPR002372">
    <property type="entry name" value="PQQ_rpt_dom"/>
</dbReference>
<evidence type="ECO:0000313" key="3">
    <source>
        <dbReference type="EMBL" id="PCE41434.1"/>
    </source>
</evidence>
<name>A0A2A4FUQ7_9SPHN</name>
<dbReference type="SUPFAM" id="SSF50998">
    <property type="entry name" value="Quinoprotein alcohol dehydrogenase-like"/>
    <property type="match status" value="1"/>
</dbReference>
<dbReference type="OrthoDB" id="5290752at2"/>
<dbReference type="PANTHER" id="PTHR34512:SF30">
    <property type="entry name" value="OUTER MEMBRANE PROTEIN ASSEMBLY FACTOR BAMB"/>
    <property type="match status" value="1"/>
</dbReference>
<keyword evidence="1" id="KW-0732">Signal</keyword>
<dbReference type="SMART" id="SM00564">
    <property type="entry name" value="PQQ"/>
    <property type="match status" value="4"/>
</dbReference>
<proteinExistence type="predicted"/>
<keyword evidence="4" id="KW-1185">Reference proteome</keyword>
<dbReference type="Pfam" id="PF13360">
    <property type="entry name" value="PQQ_2"/>
    <property type="match status" value="1"/>
</dbReference>
<dbReference type="InterPro" id="IPR015943">
    <property type="entry name" value="WD40/YVTN_repeat-like_dom_sf"/>
</dbReference>
<evidence type="ECO:0000259" key="2">
    <source>
        <dbReference type="Pfam" id="PF13360"/>
    </source>
</evidence>
<dbReference type="EMBL" id="NWUF01000015">
    <property type="protein sequence ID" value="PCE41434.1"/>
    <property type="molecule type" value="Genomic_DNA"/>
</dbReference>